<dbReference type="AlphaFoldDB" id="A0A7Z2MSF8"/>
<evidence type="ECO:0000313" key="2">
    <source>
        <dbReference type="EMBL" id="QHH09291.1"/>
    </source>
</evidence>
<proteinExistence type="predicted"/>
<reference evidence="1" key="1">
    <citation type="journal article" date="2018" name="Genome Biol.">
        <title>SKESA: strategic k-mer extension for scrupulous assemblies.</title>
        <authorList>
            <person name="Souvorov A."/>
            <person name="Agarwala R."/>
            <person name="Lipman D.J."/>
        </authorList>
    </citation>
    <scope>NUCLEOTIDE SEQUENCE</scope>
    <source>
        <strain evidence="1">1930</strain>
    </source>
</reference>
<organism evidence="1">
    <name type="scientific">Vibrio parahaemolyticus</name>
    <dbReference type="NCBI Taxonomy" id="670"/>
    <lineage>
        <taxon>Bacteria</taxon>
        <taxon>Pseudomonadati</taxon>
        <taxon>Pseudomonadota</taxon>
        <taxon>Gammaproteobacteria</taxon>
        <taxon>Vibrionales</taxon>
        <taxon>Vibrionaceae</taxon>
        <taxon>Vibrio</taxon>
    </lineage>
</organism>
<dbReference type="Proteomes" id="UP000856022">
    <property type="component" value="Unassembled WGS sequence"/>
</dbReference>
<reference evidence="2 3" key="2">
    <citation type="submission" date="2018-12" db="EMBL/GenBank/DDBJ databases">
        <title>Genomic insights into the evolutionary origins and pathogenicity of five Vibrio parahaemolyticus strains isolated from the shrimp with acute hepatopancreatic necrosis disease (AHPND).</title>
        <authorList>
            <person name="Yang Q."/>
            <person name="Dong X."/>
            <person name="Xie G."/>
            <person name="Fu S."/>
            <person name="Zou P."/>
            <person name="Sun J."/>
            <person name="Wang Y."/>
            <person name="Huang J."/>
        </authorList>
    </citation>
    <scope>NUCLEOTIDE SEQUENCE [LARGE SCALE GENOMIC DNA]</scope>
    <source>
        <strain evidence="2 3">20160303005-1</strain>
    </source>
</reference>
<name>A0A7Z2MSF8_VIBPH</name>
<dbReference type="EMBL" id="DACQKT010000006">
    <property type="protein sequence ID" value="HAS6678017.1"/>
    <property type="molecule type" value="Genomic_DNA"/>
</dbReference>
<accession>A0A7Z2MSF8</accession>
<reference evidence="1" key="3">
    <citation type="submission" date="2019-12" db="EMBL/GenBank/DDBJ databases">
        <authorList>
            <consortium name="NCBI Pathogen Detection Project"/>
        </authorList>
    </citation>
    <scope>NUCLEOTIDE SEQUENCE</scope>
    <source>
        <strain evidence="1">1930</strain>
    </source>
</reference>
<gene>
    <name evidence="2" type="ORF">EHC69_07850</name>
    <name evidence="1" type="ORF">I7278_14470</name>
</gene>
<evidence type="ECO:0000313" key="3">
    <source>
        <dbReference type="Proteomes" id="UP000464718"/>
    </source>
</evidence>
<protein>
    <submittedName>
        <fullName evidence="1">Uncharacterized protein</fullName>
    </submittedName>
</protein>
<sequence length="31" mass="3368">MKTKSHFNKCDGSYSFAGFLLVTQSLEPCAG</sequence>
<dbReference type="Proteomes" id="UP000464718">
    <property type="component" value="Chromosome i"/>
</dbReference>
<evidence type="ECO:0000313" key="1">
    <source>
        <dbReference type="EMBL" id="HAS6678017.1"/>
    </source>
</evidence>
<dbReference type="EMBL" id="CP034298">
    <property type="protein sequence ID" value="QHH09291.1"/>
    <property type="molecule type" value="Genomic_DNA"/>
</dbReference>